<evidence type="ECO:0000256" key="8">
    <source>
        <dbReference type="ARBA" id="ARBA00048679"/>
    </source>
</evidence>
<accession>A0A2P6NVW4</accession>
<comment type="catalytic activity">
    <reaction evidence="7">
        <text>L-threonyl-[protein] + ATP = O-phospho-L-threonyl-[protein] + ADP + H(+)</text>
        <dbReference type="Rhea" id="RHEA:46608"/>
        <dbReference type="Rhea" id="RHEA-COMP:11060"/>
        <dbReference type="Rhea" id="RHEA-COMP:11605"/>
        <dbReference type="ChEBI" id="CHEBI:15378"/>
        <dbReference type="ChEBI" id="CHEBI:30013"/>
        <dbReference type="ChEBI" id="CHEBI:30616"/>
        <dbReference type="ChEBI" id="CHEBI:61977"/>
        <dbReference type="ChEBI" id="CHEBI:456216"/>
        <dbReference type="EC" id="2.7.11.1"/>
    </reaction>
</comment>
<keyword evidence="6" id="KW-0067">ATP-binding</keyword>
<dbReference type="EMBL" id="MDYQ01000014">
    <property type="protein sequence ID" value="PRP88104.1"/>
    <property type="molecule type" value="Genomic_DNA"/>
</dbReference>
<dbReference type="Gene3D" id="1.10.510.10">
    <property type="entry name" value="Transferase(Phosphotransferase) domain 1"/>
    <property type="match status" value="1"/>
</dbReference>
<dbReference type="SUPFAM" id="SSF55785">
    <property type="entry name" value="PYP-like sensor domain (PAS domain)"/>
    <property type="match status" value="1"/>
</dbReference>
<evidence type="ECO:0000259" key="11">
    <source>
        <dbReference type="PROSITE" id="PS50011"/>
    </source>
</evidence>
<feature type="domain" description="PAS" evidence="12">
    <location>
        <begin position="406"/>
        <end position="458"/>
    </location>
</feature>
<keyword evidence="14" id="KW-1185">Reference proteome</keyword>
<dbReference type="SUPFAM" id="SSF56112">
    <property type="entry name" value="Protein kinase-like (PK-like)"/>
    <property type="match status" value="1"/>
</dbReference>
<dbReference type="InterPro" id="IPR000014">
    <property type="entry name" value="PAS"/>
</dbReference>
<comment type="catalytic activity">
    <reaction evidence="8">
        <text>L-seryl-[protein] + ATP = O-phospho-L-seryl-[protein] + ADP + H(+)</text>
        <dbReference type="Rhea" id="RHEA:17989"/>
        <dbReference type="Rhea" id="RHEA-COMP:9863"/>
        <dbReference type="Rhea" id="RHEA-COMP:11604"/>
        <dbReference type="ChEBI" id="CHEBI:15378"/>
        <dbReference type="ChEBI" id="CHEBI:29999"/>
        <dbReference type="ChEBI" id="CHEBI:30616"/>
        <dbReference type="ChEBI" id="CHEBI:83421"/>
        <dbReference type="ChEBI" id="CHEBI:456216"/>
        <dbReference type="EC" id="2.7.11.1"/>
    </reaction>
</comment>
<evidence type="ECO:0000256" key="7">
    <source>
        <dbReference type="ARBA" id="ARBA00047899"/>
    </source>
</evidence>
<dbReference type="PROSITE" id="PS50003">
    <property type="entry name" value="PH_DOMAIN"/>
    <property type="match status" value="1"/>
</dbReference>
<dbReference type="GO" id="GO:0004674">
    <property type="term" value="F:protein serine/threonine kinase activity"/>
    <property type="evidence" value="ECO:0007669"/>
    <property type="project" value="UniProtKB-KW"/>
</dbReference>
<dbReference type="PANTHER" id="PTHR43671">
    <property type="entry name" value="SERINE/THREONINE-PROTEIN KINASE NEK"/>
    <property type="match status" value="1"/>
</dbReference>
<evidence type="ECO:0000256" key="4">
    <source>
        <dbReference type="ARBA" id="ARBA00022741"/>
    </source>
</evidence>
<dbReference type="OrthoDB" id="4062651at2759"/>
<dbReference type="InterPro" id="IPR050660">
    <property type="entry name" value="NEK_Ser/Thr_kinase"/>
</dbReference>
<dbReference type="GO" id="GO:0005524">
    <property type="term" value="F:ATP binding"/>
    <property type="evidence" value="ECO:0007669"/>
    <property type="project" value="UniProtKB-KW"/>
</dbReference>
<dbReference type="SMART" id="SM00220">
    <property type="entry name" value="S_TKc"/>
    <property type="match status" value="1"/>
</dbReference>
<dbReference type="Pfam" id="PF00069">
    <property type="entry name" value="Pkinase"/>
    <property type="match status" value="1"/>
</dbReference>
<feature type="region of interest" description="Disordered" evidence="9">
    <location>
        <begin position="213"/>
        <end position="295"/>
    </location>
</feature>
<dbReference type="PANTHER" id="PTHR43671:SF98">
    <property type="entry name" value="SERINE_THREONINE-PROTEIN KINASE NEK11"/>
    <property type="match status" value="1"/>
</dbReference>
<dbReference type="SMART" id="SM00233">
    <property type="entry name" value="PH"/>
    <property type="match status" value="1"/>
</dbReference>
<dbReference type="NCBIfam" id="TIGR00229">
    <property type="entry name" value="sensory_box"/>
    <property type="match status" value="1"/>
</dbReference>
<evidence type="ECO:0000256" key="3">
    <source>
        <dbReference type="ARBA" id="ARBA00022679"/>
    </source>
</evidence>
<feature type="compositionally biased region" description="Low complexity" evidence="9">
    <location>
        <begin position="262"/>
        <end position="295"/>
    </location>
</feature>
<evidence type="ECO:0000259" key="12">
    <source>
        <dbReference type="PROSITE" id="PS50112"/>
    </source>
</evidence>
<proteinExistence type="predicted"/>
<dbReference type="Pfam" id="PF13426">
    <property type="entry name" value="PAS_9"/>
    <property type="match status" value="1"/>
</dbReference>
<dbReference type="Proteomes" id="UP000241769">
    <property type="component" value="Unassembled WGS sequence"/>
</dbReference>
<dbReference type="Pfam" id="PF00169">
    <property type="entry name" value="PH"/>
    <property type="match status" value="1"/>
</dbReference>
<dbReference type="SMART" id="SM00091">
    <property type="entry name" value="PAS"/>
    <property type="match status" value="1"/>
</dbReference>
<dbReference type="InterPro" id="IPR008271">
    <property type="entry name" value="Ser/Thr_kinase_AS"/>
</dbReference>
<keyword evidence="2" id="KW-0723">Serine/threonine-protein kinase</keyword>
<dbReference type="InterPro" id="IPR011993">
    <property type="entry name" value="PH-like_dom_sf"/>
</dbReference>
<name>A0A2P6NVW4_9EUKA</name>
<dbReference type="EC" id="2.7.11.1" evidence="1"/>
<evidence type="ECO:0000256" key="6">
    <source>
        <dbReference type="ARBA" id="ARBA00022840"/>
    </source>
</evidence>
<dbReference type="AlphaFoldDB" id="A0A2P6NVW4"/>
<dbReference type="InterPro" id="IPR000719">
    <property type="entry name" value="Prot_kinase_dom"/>
</dbReference>
<protein>
    <recommendedName>
        <fullName evidence="1">non-specific serine/threonine protein kinase</fullName>
        <ecNumber evidence="1">2.7.11.1</ecNumber>
    </recommendedName>
</protein>
<keyword evidence="4" id="KW-0547">Nucleotide-binding</keyword>
<evidence type="ECO:0000256" key="1">
    <source>
        <dbReference type="ARBA" id="ARBA00012513"/>
    </source>
</evidence>
<feature type="domain" description="Protein kinase" evidence="11">
    <location>
        <begin position="600"/>
        <end position="869"/>
    </location>
</feature>
<dbReference type="CDD" id="cd00130">
    <property type="entry name" value="PAS"/>
    <property type="match status" value="1"/>
</dbReference>
<evidence type="ECO:0000256" key="9">
    <source>
        <dbReference type="SAM" id="MobiDB-lite"/>
    </source>
</evidence>
<evidence type="ECO:0000256" key="5">
    <source>
        <dbReference type="ARBA" id="ARBA00022777"/>
    </source>
</evidence>
<sequence>MGQRQLSGVPIRKIQDSAQVKGVLGSSQTKETDREQQQQMMKEDWQVIEYVTKTTTTTVCQQNGKVDPSFMLRLLWKKVVDDANNIHSLLDQCLRSQQDPIVQCESARDTTVNLLNSLNSVIFQYQQMVHAAAGTTPPPSTQTHGTTFLSSEAGCQPRPKKNQKHHHIKSELVATVKEEYNAPAEVVELPRTSTEIKMEVQVDYASDYLPPLKMQRSASTTATSRKKTLSPETLTPPPLRKNSLGVQNPSRLLMEHKTIERSPSMTSVRSSSSNGSVYSSHSFPTSPNSVTSPSNRATWMATKTVSKSGWLKKKGFWSKWQSAWFVLQGPVLMEFKNEKGGKPHKVISLQHCHLRQGEHQTGTKYSFGIFDLDDKDPIFLCASNEAEMAEWIAVLLTVCRTNEVSWESEDQRMLDAFNNAVVITSEEGTITGVNNRALEMFGYTRNEMMGHPVTIIMPTRFHAVHGNYMSSYMKTKDKRLIGKPRILPMVRADGAPMQVLLSLGEIEQNGTTKFIATLRLADSDGTMTRGTVERLIESAVESITNQAALDLKAKIMEEVAEKMLDNINSLKESMTHAQPRSPGANNRADVSKPEYREIFIAERISHAGGSGGSIHTAYVDGWQCVVKEFSMTFLTPEAVESIDNEICLLESLPIHMNLVRYLFHRKVTGEHGDMMQIFMTKYSNSLGKIIANRKMEERYFTVLEVAKMWLDLAKGLEALHLRHIIHRDLKSDNVFIMLNAQGNIGNLVIADFDTAKSVTDGKNAVTTIGTPGFIAPEVMNSRGFTPYSFKSDVWSLAIVAYEMMTLKRPFEDRPLSMQVAAYDRGTLPIIDEPLMKKYEALLPLWEDCLNVDPEKRPSSAQLKAALAQLTENEESPVEVSMIEQQRLLFVNNPSRTFHISKQERVRSGGTSKR</sequence>
<dbReference type="InParanoid" id="A0A2P6NVW4"/>
<dbReference type="InterPro" id="IPR035965">
    <property type="entry name" value="PAS-like_dom_sf"/>
</dbReference>
<dbReference type="SUPFAM" id="SSF50729">
    <property type="entry name" value="PH domain-like"/>
    <property type="match status" value="1"/>
</dbReference>
<dbReference type="PROSITE" id="PS50011">
    <property type="entry name" value="PROTEIN_KINASE_DOM"/>
    <property type="match status" value="1"/>
</dbReference>
<dbReference type="PROSITE" id="PS00108">
    <property type="entry name" value="PROTEIN_KINASE_ST"/>
    <property type="match status" value="1"/>
</dbReference>
<dbReference type="Gene3D" id="3.30.450.20">
    <property type="entry name" value="PAS domain"/>
    <property type="match status" value="1"/>
</dbReference>
<evidence type="ECO:0000256" key="2">
    <source>
        <dbReference type="ARBA" id="ARBA00022527"/>
    </source>
</evidence>
<dbReference type="InterPro" id="IPR011009">
    <property type="entry name" value="Kinase-like_dom_sf"/>
</dbReference>
<organism evidence="13 14">
    <name type="scientific">Planoprotostelium fungivorum</name>
    <dbReference type="NCBI Taxonomy" id="1890364"/>
    <lineage>
        <taxon>Eukaryota</taxon>
        <taxon>Amoebozoa</taxon>
        <taxon>Evosea</taxon>
        <taxon>Variosea</taxon>
        <taxon>Cavosteliida</taxon>
        <taxon>Cavosteliaceae</taxon>
        <taxon>Planoprotostelium</taxon>
    </lineage>
</organism>
<dbReference type="Gene3D" id="2.30.29.30">
    <property type="entry name" value="Pleckstrin-homology domain (PH domain)/Phosphotyrosine-binding domain (PTB)"/>
    <property type="match status" value="1"/>
</dbReference>
<reference evidence="13 14" key="1">
    <citation type="journal article" date="2018" name="Genome Biol. Evol.">
        <title>Multiple Roots of Fruiting Body Formation in Amoebozoa.</title>
        <authorList>
            <person name="Hillmann F."/>
            <person name="Forbes G."/>
            <person name="Novohradska S."/>
            <person name="Ferling I."/>
            <person name="Riege K."/>
            <person name="Groth M."/>
            <person name="Westermann M."/>
            <person name="Marz M."/>
            <person name="Spaller T."/>
            <person name="Winckler T."/>
            <person name="Schaap P."/>
            <person name="Glockner G."/>
        </authorList>
    </citation>
    <scope>NUCLEOTIDE SEQUENCE [LARGE SCALE GENOMIC DNA]</scope>
    <source>
        <strain evidence="13 14">Jena</strain>
    </source>
</reference>
<feature type="domain" description="PH" evidence="10">
    <location>
        <begin position="304"/>
        <end position="400"/>
    </location>
</feature>
<dbReference type="PROSITE" id="PS50112">
    <property type="entry name" value="PAS"/>
    <property type="match status" value="1"/>
</dbReference>
<gene>
    <name evidence="13" type="ORF">PROFUN_04195</name>
</gene>
<evidence type="ECO:0000313" key="13">
    <source>
        <dbReference type="EMBL" id="PRP88104.1"/>
    </source>
</evidence>
<dbReference type="STRING" id="1890364.A0A2P6NVW4"/>
<dbReference type="InterPro" id="IPR001849">
    <property type="entry name" value="PH_domain"/>
</dbReference>
<comment type="caution">
    <text evidence="13">The sequence shown here is derived from an EMBL/GenBank/DDBJ whole genome shotgun (WGS) entry which is preliminary data.</text>
</comment>
<evidence type="ECO:0000259" key="10">
    <source>
        <dbReference type="PROSITE" id="PS50003"/>
    </source>
</evidence>
<evidence type="ECO:0000313" key="14">
    <source>
        <dbReference type="Proteomes" id="UP000241769"/>
    </source>
</evidence>
<keyword evidence="3" id="KW-0808">Transferase</keyword>
<keyword evidence="5" id="KW-0418">Kinase</keyword>